<dbReference type="Proteomes" id="UP000425960">
    <property type="component" value="Chromosome"/>
</dbReference>
<keyword evidence="1" id="KW-0472">Membrane</keyword>
<evidence type="ECO:0000313" key="2">
    <source>
        <dbReference type="EMBL" id="BBO79612.1"/>
    </source>
</evidence>
<keyword evidence="1" id="KW-1133">Transmembrane helix</keyword>
<gene>
    <name evidence="2" type="ORF">DSCO28_01780</name>
</gene>
<sequence>MDYLESDIHCDTEKWVRNKEHLIDSLRTEANNVKDCFTRFSFHCLALSGVILGYIIKEQPGSKEPYFALAGLLISLINLAVARIGTYKYGTANRHFGFELYIHRMMDHPYELKKLCTYIDIGWEEAMRAWRIVQASIYSCIYETDCFWGIGKDKPIDKHIQYKWYNVNVSLSENSYNAYRNNKIVRYYSGSYLREMHKILHLIAYLGLVPMLYASYQFSLSNHLFHSLFFWVISLAGFVLIKHKVNHNDRRRKILEDGLLSIHACSIVWQAVVVAHLKTKEEIEKQNMNTCGHPLKNYSTVLGEWTGGICENISEIHSWMINPVKAQNNDCGNA</sequence>
<protein>
    <submittedName>
        <fullName evidence="2">Uncharacterized protein</fullName>
    </submittedName>
</protein>
<organism evidence="2 3">
    <name type="scientific">Desulfosarcina ovata subsp. sediminis</name>
    <dbReference type="NCBI Taxonomy" id="885957"/>
    <lineage>
        <taxon>Bacteria</taxon>
        <taxon>Pseudomonadati</taxon>
        <taxon>Thermodesulfobacteriota</taxon>
        <taxon>Desulfobacteria</taxon>
        <taxon>Desulfobacterales</taxon>
        <taxon>Desulfosarcinaceae</taxon>
        <taxon>Desulfosarcina</taxon>
    </lineage>
</organism>
<evidence type="ECO:0000256" key="1">
    <source>
        <dbReference type="SAM" id="Phobius"/>
    </source>
</evidence>
<keyword evidence="1" id="KW-0812">Transmembrane</keyword>
<reference evidence="2 3" key="1">
    <citation type="submission" date="2019-11" db="EMBL/GenBank/DDBJ databases">
        <title>Comparative genomics of hydrocarbon-degrading Desulfosarcina strains.</title>
        <authorList>
            <person name="Watanabe M."/>
            <person name="Kojima H."/>
            <person name="Fukui M."/>
        </authorList>
    </citation>
    <scope>NUCLEOTIDE SEQUENCE [LARGE SCALE GENOMIC DNA]</scope>
    <source>
        <strain evidence="2 3">28bB2T</strain>
    </source>
</reference>
<dbReference type="RefSeq" id="WP_155320753.1">
    <property type="nucleotide sequence ID" value="NZ_AP021876.1"/>
</dbReference>
<dbReference type="AlphaFoldDB" id="A0A5K7ZCB2"/>
<name>A0A5K7ZCB2_9BACT</name>
<evidence type="ECO:0000313" key="3">
    <source>
        <dbReference type="Proteomes" id="UP000425960"/>
    </source>
</evidence>
<dbReference type="EMBL" id="AP021876">
    <property type="protein sequence ID" value="BBO79612.1"/>
    <property type="molecule type" value="Genomic_DNA"/>
</dbReference>
<feature type="transmembrane region" description="Helical" evidence="1">
    <location>
        <begin position="224"/>
        <end position="241"/>
    </location>
</feature>
<feature type="transmembrane region" description="Helical" evidence="1">
    <location>
        <begin position="68"/>
        <end position="86"/>
    </location>
</feature>
<proteinExistence type="predicted"/>
<accession>A0A5K7ZCB2</accession>
<feature type="transmembrane region" description="Helical" evidence="1">
    <location>
        <begin position="36"/>
        <end position="56"/>
    </location>
</feature>
<feature type="transmembrane region" description="Helical" evidence="1">
    <location>
        <begin position="199"/>
        <end position="218"/>
    </location>
</feature>
<dbReference type="KEGG" id="dov:DSCO28_01780"/>